<evidence type="ECO:0000256" key="5">
    <source>
        <dbReference type="SAM" id="SignalP"/>
    </source>
</evidence>
<reference evidence="6 7" key="1">
    <citation type="submission" date="2020-11" db="EMBL/GenBank/DDBJ databases">
        <title>Taxonomic investigation of Rahnella strains.</title>
        <authorList>
            <person name="Lee S.D."/>
        </authorList>
    </citation>
    <scope>NUCLEOTIDE SEQUENCE [LARGE SCALE GENOMIC DNA]</scope>
    <source>
        <strain evidence="6 7">SAP-17</strain>
    </source>
</reference>
<keyword evidence="4" id="KW-0281">Fimbrium</keyword>
<feature type="chain" id="PRO_5046384215" evidence="5">
    <location>
        <begin position="23"/>
        <end position="181"/>
    </location>
</feature>
<comment type="subcellular location">
    <subcellularLocation>
        <location evidence="1">Fimbrium</location>
    </subcellularLocation>
</comment>
<dbReference type="Pfam" id="PF16970">
    <property type="entry name" value="FimA"/>
    <property type="match status" value="1"/>
</dbReference>
<dbReference type="Gene3D" id="2.60.40.1090">
    <property type="entry name" value="Fimbrial-type adhesion domain"/>
    <property type="match status" value="1"/>
</dbReference>
<sequence length="181" mass="18522">MNKVSMSASLLAVLGSVGIAQSATTGTINFTGEITSSTCDVSINGGGTNGTVALPTVTRSQLSTTGETAGITSFTVDLNECEGVLKTASVFFESGSSVDPLSGRLKNIGGSAQQVSLQLRDLGSSARSVIEAGNQNQVQETTYLPLDSGSINLPYAVEYYSEGSASAGTVISNAVYSIQYK</sequence>
<proteinExistence type="inferred from homology"/>
<comment type="caution">
    <text evidence="6">The sequence shown here is derived from an EMBL/GenBank/DDBJ whole genome shotgun (WGS) entry which is preliminary data.</text>
</comment>
<protein>
    <submittedName>
        <fullName evidence="6">Type 1 fimbrial protein</fullName>
    </submittedName>
</protein>
<dbReference type="PANTHER" id="PTHR33420:SF3">
    <property type="entry name" value="FIMBRIAL SUBUNIT ELFA"/>
    <property type="match status" value="1"/>
</dbReference>
<organism evidence="6 7">
    <name type="scientific">Rahnella laticis</name>
    <dbReference type="NCBI Taxonomy" id="2787622"/>
    <lineage>
        <taxon>Bacteria</taxon>
        <taxon>Pseudomonadati</taxon>
        <taxon>Pseudomonadota</taxon>
        <taxon>Gammaproteobacteria</taxon>
        <taxon>Enterobacterales</taxon>
        <taxon>Yersiniaceae</taxon>
        <taxon>Rahnella</taxon>
    </lineage>
</organism>
<keyword evidence="3 5" id="KW-0732">Signal</keyword>
<dbReference type="PANTHER" id="PTHR33420">
    <property type="entry name" value="FIMBRIAL SUBUNIT ELFA-RELATED"/>
    <property type="match status" value="1"/>
</dbReference>
<dbReference type="InterPro" id="IPR039458">
    <property type="entry name" value="FimA-like"/>
</dbReference>
<dbReference type="InterPro" id="IPR050263">
    <property type="entry name" value="Bact_Fimbrial_Adh_Pro"/>
</dbReference>
<dbReference type="SUPFAM" id="SSF49401">
    <property type="entry name" value="Bacterial adhesins"/>
    <property type="match status" value="1"/>
</dbReference>
<dbReference type="Proteomes" id="UP000636811">
    <property type="component" value="Unassembled WGS sequence"/>
</dbReference>
<evidence type="ECO:0000256" key="2">
    <source>
        <dbReference type="ARBA" id="ARBA00006671"/>
    </source>
</evidence>
<keyword evidence="7" id="KW-1185">Reference proteome</keyword>
<accession>A0ABS0DYK0</accession>
<evidence type="ECO:0000256" key="3">
    <source>
        <dbReference type="ARBA" id="ARBA00022729"/>
    </source>
</evidence>
<dbReference type="InterPro" id="IPR008966">
    <property type="entry name" value="Adhesion_dom_sf"/>
</dbReference>
<dbReference type="RefSeq" id="WP_195812869.1">
    <property type="nucleotide sequence ID" value="NZ_JADOBI010000001.1"/>
</dbReference>
<dbReference type="EMBL" id="JADOBI010000001">
    <property type="protein sequence ID" value="MBF7977885.1"/>
    <property type="molecule type" value="Genomic_DNA"/>
</dbReference>
<evidence type="ECO:0000313" key="7">
    <source>
        <dbReference type="Proteomes" id="UP000636811"/>
    </source>
</evidence>
<name>A0ABS0DYK0_9GAMM</name>
<evidence type="ECO:0000256" key="1">
    <source>
        <dbReference type="ARBA" id="ARBA00004561"/>
    </source>
</evidence>
<feature type="signal peptide" evidence="5">
    <location>
        <begin position="1"/>
        <end position="22"/>
    </location>
</feature>
<dbReference type="InterPro" id="IPR036937">
    <property type="entry name" value="Adhesion_dom_fimbrial_sf"/>
</dbReference>
<gene>
    <name evidence="6" type="ORF">IV433_00515</name>
</gene>
<evidence type="ECO:0000313" key="6">
    <source>
        <dbReference type="EMBL" id="MBF7977885.1"/>
    </source>
</evidence>
<comment type="similarity">
    <text evidence="2">Belongs to the fimbrial protein family.</text>
</comment>
<evidence type="ECO:0000256" key="4">
    <source>
        <dbReference type="ARBA" id="ARBA00023263"/>
    </source>
</evidence>